<dbReference type="AlphaFoldDB" id="A0A1H9PWL6"/>
<name>A0A1H9PWL6_9CORY</name>
<keyword evidence="4" id="KW-1185">Reference proteome</keyword>
<dbReference type="EMBL" id="FOGQ01000001">
    <property type="protein sequence ID" value="SER52621.1"/>
    <property type="molecule type" value="Genomic_DNA"/>
</dbReference>
<dbReference type="Pfam" id="PF00293">
    <property type="entry name" value="NUDIX"/>
    <property type="match status" value="1"/>
</dbReference>
<organism evidence="3 4">
    <name type="scientific">Corynebacterium cystitidis DSM 20524</name>
    <dbReference type="NCBI Taxonomy" id="1121357"/>
    <lineage>
        <taxon>Bacteria</taxon>
        <taxon>Bacillati</taxon>
        <taxon>Actinomycetota</taxon>
        <taxon>Actinomycetes</taxon>
        <taxon>Mycobacteriales</taxon>
        <taxon>Corynebacteriaceae</taxon>
        <taxon>Corynebacterium</taxon>
    </lineage>
</organism>
<dbReference type="PANTHER" id="PTHR11839">
    <property type="entry name" value="UDP/ADP-SUGAR PYROPHOSPHATASE"/>
    <property type="match status" value="1"/>
</dbReference>
<dbReference type="GO" id="GO:0019693">
    <property type="term" value="P:ribose phosphate metabolic process"/>
    <property type="evidence" value="ECO:0007669"/>
    <property type="project" value="TreeGrafter"/>
</dbReference>
<gene>
    <name evidence="3" type="ORF">SAMN05661109_00490</name>
</gene>
<dbReference type="Proteomes" id="UP000198929">
    <property type="component" value="Unassembled WGS sequence"/>
</dbReference>
<dbReference type="GO" id="GO:0016787">
    <property type="term" value="F:hydrolase activity"/>
    <property type="evidence" value="ECO:0007669"/>
    <property type="project" value="UniProtKB-KW"/>
</dbReference>
<dbReference type="InterPro" id="IPR000086">
    <property type="entry name" value="NUDIX_hydrolase_dom"/>
</dbReference>
<dbReference type="GO" id="GO:0005829">
    <property type="term" value="C:cytosol"/>
    <property type="evidence" value="ECO:0007669"/>
    <property type="project" value="TreeGrafter"/>
</dbReference>
<accession>A0A1H9PWL6</accession>
<dbReference type="STRING" id="1121357.SAMN05661109_00490"/>
<dbReference type="SUPFAM" id="SSF55811">
    <property type="entry name" value="Nudix"/>
    <property type="match status" value="1"/>
</dbReference>
<reference evidence="4" key="1">
    <citation type="submission" date="2016-10" db="EMBL/GenBank/DDBJ databases">
        <authorList>
            <person name="Varghese N."/>
            <person name="Submissions S."/>
        </authorList>
    </citation>
    <scope>NUCLEOTIDE SEQUENCE [LARGE SCALE GENOMIC DNA]</scope>
    <source>
        <strain evidence="4">DSM 20524</strain>
    </source>
</reference>
<evidence type="ECO:0000256" key="1">
    <source>
        <dbReference type="ARBA" id="ARBA00022801"/>
    </source>
</evidence>
<keyword evidence="1" id="KW-0378">Hydrolase</keyword>
<dbReference type="CDD" id="cd24158">
    <property type="entry name" value="NUDIX_ADPRase_Rv1700"/>
    <property type="match status" value="1"/>
</dbReference>
<protein>
    <submittedName>
        <fullName evidence="3">ADP-ribose pyrophosphatase</fullName>
    </submittedName>
</protein>
<evidence type="ECO:0000313" key="4">
    <source>
        <dbReference type="Proteomes" id="UP000198929"/>
    </source>
</evidence>
<dbReference type="PROSITE" id="PS51462">
    <property type="entry name" value="NUDIX"/>
    <property type="match status" value="1"/>
</dbReference>
<evidence type="ECO:0000313" key="3">
    <source>
        <dbReference type="EMBL" id="SER52621.1"/>
    </source>
</evidence>
<evidence type="ECO:0000259" key="2">
    <source>
        <dbReference type="PROSITE" id="PS51462"/>
    </source>
</evidence>
<feature type="domain" description="Nudix hydrolase" evidence="2">
    <location>
        <begin position="67"/>
        <end position="198"/>
    </location>
</feature>
<proteinExistence type="predicted"/>
<dbReference type="GO" id="GO:0006753">
    <property type="term" value="P:nucleoside phosphate metabolic process"/>
    <property type="evidence" value="ECO:0007669"/>
    <property type="project" value="TreeGrafter"/>
</dbReference>
<sequence length="242" mass="26994">MAPQQARKPRHPHWARATARDTRLGIMNRHEFTVTDSELLHDAPILALRRDTVTMPGGTTAEREIVEHFGAVAVVALSDSGRIAMVEQYRHSVRRRLWELPAGILDTYGEDPVQCAARELREEAGLAAQRWELLADIVTSPGFCEEAVRIFLARELCEVEQPEAEDEEADMQLKWVDVDEARAAVMDGRITNSIAVVGILAASEVVAGRHSARDSQVAFDLRPTSMAERRHAEGIKPDMKKL</sequence>
<dbReference type="PANTHER" id="PTHR11839:SF31">
    <property type="entry name" value="ADP-RIBOSE PYROPHOSPHATASE"/>
    <property type="match status" value="1"/>
</dbReference>
<dbReference type="InterPro" id="IPR015797">
    <property type="entry name" value="NUDIX_hydrolase-like_dom_sf"/>
</dbReference>
<dbReference type="Gene3D" id="3.90.79.10">
    <property type="entry name" value="Nucleoside Triphosphate Pyrophosphohydrolase"/>
    <property type="match status" value="1"/>
</dbReference>